<dbReference type="AlphaFoldDB" id="U5T521"/>
<reference evidence="1 2" key="1">
    <citation type="journal article" date="2013" name="BMC Genomics">
        <title>Genomes of "Spiribacter", a streamlined, successful halophilic bacterium.</title>
        <authorList>
            <person name="Lopez-Perez M."/>
            <person name="Ghai R."/>
            <person name="Leon M.J."/>
            <person name="Rodriguez-Olmos A."/>
            <person name="Copa-Patino J.L."/>
            <person name="Soliveri J."/>
            <person name="Sanchez-Porro C."/>
            <person name="Ventosa A."/>
            <person name="Rodriguez-Valera F."/>
        </authorList>
    </citation>
    <scope>NUCLEOTIDE SEQUENCE [LARGE SCALE GENOMIC DNA]</scope>
    <source>
        <strain evidence="1 2">UAH-SP71</strain>
    </source>
</reference>
<protein>
    <recommendedName>
        <fullName evidence="3">HEAT repeat domain-containing protein</fullName>
    </recommendedName>
</protein>
<dbReference type="Gene3D" id="1.25.10.10">
    <property type="entry name" value="Leucine-rich Repeat Variant"/>
    <property type="match status" value="1"/>
</dbReference>
<sequence length="162" mass="18242">MWFHRRPRPDIHDTAPAVRRAAINAGAVGHNALRRVVTADPDSRVRSTAVGRLHDLVILRSVLEGDPDESVREAARVRYRQLLAGGDTLDLDYRRAALEACPDTQIIAHVARSAREPLLRRVAIGRIHEPRLLDEIRHHDTDPTVRAAAAERLALEAQRFQR</sequence>
<dbReference type="InterPro" id="IPR016024">
    <property type="entry name" value="ARM-type_fold"/>
</dbReference>
<proteinExistence type="predicted"/>
<accession>U5T521</accession>
<gene>
    <name evidence="1" type="ORF">SPICUR_07165</name>
</gene>
<evidence type="ECO:0000313" key="1">
    <source>
        <dbReference type="EMBL" id="AGY92396.1"/>
    </source>
</evidence>
<dbReference type="Proteomes" id="UP000017640">
    <property type="component" value="Chromosome"/>
</dbReference>
<organism evidence="1 2">
    <name type="scientific">Spiribacter curvatus</name>
    <dbReference type="NCBI Taxonomy" id="1335757"/>
    <lineage>
        <taxon>Bacteria</taxon>
        <taxon>Pseudomonadati</taxon>
        <taxon>Pseudomonadota</taxon>
        <taxon>Gammaproteobacteria</taxon>
        <taxon>Chromatiales</taxon>
        <taxon>Ectothiorhodospiraceae</taxon>
        <taxon>Spiribacter</taxon>
    </lineage>
</organism>
<evidence type="ECO:0008006" key="3">
    <source>
        <dbReference type="Google" id="ProtNLM"/>
    </source>
</evidence>
<dbReference type="HOGENOM" id="CLU_1634339_0_0_6"/>
<evidence type="ECO:0000313" key="2">
    <source>
        <dbReference type="Proteomes" id="UP000017640"/>
    </source>
</evidence>
<dbReference type="KEGG" id="spiu:SPICUR_07165"/>
<dbReference type="EMBL" id="CP005990">
    <property type="protein sequence ID" value="AGY92396.1"/>
    <property type="molecule type" value="Genomic_DNA"/>
</dbReference>
<dbReference type="SUPFAM" id="SSF48371">
    <property type="entry name" value="ARM repeat"/>
    <property type="match status" value="1"/>
</dbReference>
<dbReference type="OrthoDB" id="5797089at2"/>
<name>U5T521_9GAMM</name>
<dbReference type="STRING" id="1335757.SPICUR_07165"/>
<dbReference type="InterPro" id="IPR011989">
    <property type="entry name" value="ARM-like"/>
</dbReference>
<dbReference type="RefSeq" id="WP_023367520.1">
    <property type="nucleotide sequence ID" value="NC_022664.1"/>
</dbReference>
<keyword evidence="2" id="KW-1185">Reference proteome</keyword>